<dbReference type="InterPro" id="IPR027471">
    <property type="entry name" value="YbeD-like_sf"/>
</dbReference>
<dbReference type="KEGG" id="lum:CNR27_04515"/>
<dbReference type="Proteomes" id="UP000218968">
    <property type="component" value="Chromosome"/>
</dbReference>
<accession>A0A290XCF8</accession>
<dbReference type="Gene3D" id="3.30.70.260">
    <property type="match status" value="1"/>
</dbReference>
<dbReference type="HAMAP" id="MF_00659">
    <property type="entry name" value="UPF0250"/>
    <property type="match status" value="1"/>
</dbReference>
<organism evidence="2 3">
    <name type="scientific">Luteimonas chenhongjianii</name>
    <dbReference type="NCBI Taxonomy" id="2006110"/>
    <lineage>
        <taxon>Bacteria</taxon>
        <taxon>Pseudomonadati</taxon>
        <taxon>Pseudomonadota</taxon>
        <taxon>Gammaproteobacteria</taxon>
        <taxon>Lysobacterales</taxon>
        <taxon>Lysobacteraceae</taxon>
        <taxon>Luteimonas</taxon>
    </lineage>
</organism>
<proteinExistence type="inferred from homology"/>
<dbReference type="OrthoDB" id="9793424at2"/>
<comment type="similarity">
    <text evidence="1">Belongs to the UPF0250 family.</text>
</comment>
<gene>
    <name evidence="2" type="ORF">CNR27_04515</name>
</gene>
<dbReference type="Pfam" id="PF04359">
    <property type="entry name" value="DUF493"/>
    <property type="match status" value="1"/>
</dbReference>
<dbReference type="RefSeq" id="WP_096297126.1">
    <property type="nucleotide sequence ID" value="NZ_CP023406.1"/>
</dbReference>
<protein>
    <recommendedName>
        <fullName evidence="1">UPF0250 protein CNR27_04515</fullName>
    </recommendedName>
</protein>
<dbReference type="SUPFAM" id="SSF117991">
    <property type="entry name" value="YbeD/HP0495-like"/>
    <property type="match status" value="1"/>
</dbReference>
<sequence>MDITSDNPEHGFQFPGTFEITAMGAADAGLETEIPRLLIAAGIAVLDETVTTRASSGGKYVSIKLHIRADSREQYDAAHVALRGHPEVKWTL</sequence>
<name>A0A290XCF8_9GAMM</name>
<dbReference type="EMBL" id="CP023406">
    <property type="protein sequence ID" value="ATD66800.1"/>
    <property type="molecule type" value="Genomic_DNA"/>
</dbReference>
<reference evidence="3" key="1">
    <citation type="submission" date="2017-09" db="EMBL/GenBank/DDBJ databases">
        <title>Luteimonas liuhanmingii sp.nov., isolated from the intestinal contents of Tibetan Plateau Pika in Yushu, Qinghai Province, China.</title>
        <authorList>
            <person name="Gui Z."/>
        </authorList>
    </citation>
    <scope>NUCLEOTIDE SEQUENCE [LARGE SCALE GENOMIC DNA]</scope>
    <source>
        <strain evidence="3">100111</strain>
    </source>
</reference>
<evidence type="ECO:0000256" key="1">
    <source>
        <dbReference type="HAMAP-Rule" id="MF_00659"/>
    </source>
</evidence>
<evidence type="ECO:0000313" key="3">
    <source>
        <dbReference type="Proteomes" id="UP000218968"/>
    </source>
</evidence>
<keyword evidence="3" id="KW-1185">Reference proteome</keyword>
<dbReference type="AlphaFoldDB" id="A0A290XCF8"/>
<dbReference type="InterPro" id="IPR007454">
    <property type="entry name" value="UPF0250_YbeD-like"/>
</dbReference>
<dbReference type="NCBIfam" id="NF002066">
    <property type="entry name" value="PRK00907.1"/>
    <property type="match status" value="1"/>
</dbReference>
<evidence type="ECO:0000313" key="2">
    <source>
        <dbReference type="EMBL" id="ATD66800.1"/>
    </source>
</evidence>